<feature type="domain" description="Peptidase S24/S26A/S26B/S26C" evidence="1">
    <location>
        <begin position="84"/>
        <end position="199"/>
    </location>
</feature>
<dbReference type="Gene3D" id="2.10.109.10">
    <property type="entry name" value="Umud Fragment, subunit A"/>
    <property type="match status" value="1"/>
</dbReference>
<dbReference type="CDD" id="cd00093">
    <property type="entry name" value="HTH_XRE"/>
    <property type="match status" value="1"/>
</dbReference>
<evidence type="ECO:0000313" key="2">
    <source>
        <dbReference type="EMBL" id="SFS42683.1"/>
    </source>
</evidence>
<evidence type="ECO:0000313" key="3">
    <source>
        <dbReference type="Proteomes" id="UP000198788"/>
    </source>
</evidence>
<organism evidence="2 3">
    <name type="scientific">Brevundimonas viscosa</name>
    <dbReference type="NCBI Taxonomy" id="871741"/>
    <lineage>
        <taxon>Bacteria</taxon>
        <taxon>Pseudomonadati</taxon>
        <taxon>Pseudomonadota</taxon>
        <taxon>Alphaproteobacteria</taxon>
        <taxon>Caulobacterales</taxon>
        <taxon>Caulobacteraceae</taxon>
        <taxon>Brevundimonas</taxon>
    </lineage>
</organism>
<dbReference type="InterPro" id="IPR001387">
    <property type="entry name" value="Cro/C1-type_HTH"/>
</dbReference>
<dbReference type="AlphaFoldDB" id="A0A1I6PR33"/>
<dbReference type="EMBL" id="FOZV01000002">
    <property type="protein sequence ID" value="SFS42683.1"/>
    <property type="molecule type" value="Genomic_DNA"/>
</dbReference>
<dbReference type="STRING" id="871741.SAMN05192570_1205"/>
<dbReference type="RefSeq" id="WP_143105768.1">
    <property type="nucleotide sequence ID" value="NZ_FOZV01000002.1"/>
</dbReference>
<gene>
    <name evidence="2" type="ORF">SAMN05192570_1205</name>
</gene>
<proteinExistence type="predicted"/>
<name>A0A1I6PR33_9CAUL</name>
<dbReference type="OrthoDB" id="7475093at2"/>
<keyword evidence="3" id="KW-1185">Reference proteome</keyword>
<evidence type="ECO:0000259" key="1">
    <source>
        <dbReference type="Pfam" id="PF00717"/>
    </source>
</evidence>
<accession>A0A1I6PR33</accession>
<protein>
    <submittedName>
        <fullName evidence="2">SOS-response transcriptional repressor LexA (RecA-mediated autopeptidase)</fullName>
    </submittedName>
</protein>
<dbReference type="SUPFAM" id="SSF51306">
    <property type="entry name" value="LexA/Signal peptidase"/>
    <property type="match status" value="1"/>
</dbReference>
<sequence>MAEVADEARAFLNHALQVSGLKPHALAKKAGVAPTTITRPLNDPEFKFTPKPATLRKIAEAAGLDLPAGLAVAAPSSPIMQELPIVGPIQAGAWLALDETAQDEPIFFTAVADRRYPHARQWLREVRGDSMNAKGIMPGDLAHIVDVTEAGINLNTGMVVEVTRTRAGGSLREITLKEVEISPEGVRLWPRSTNPRWSEPLLLDDGDGAEIEVQVTGLLLQAIKRFL</sequence>
<dbReference type="Proteomes" id="UP000198788">
    <property type="component" value="Unassembled WGS sequence"/>
</dbReference>
<reference evidence="3" key="1">
    <citation type="submission" date="2016-10" db="EMBL/GenBank/DDBJ databases">
        <authorList>
            <person name="Varghese N."/>
            <person name="Submissions S."/>
        </authorList>
    </citation>
    <scope>NUCLEOTIDE SEQUENCE [LARGE SCALE GENOMIC DNA]</scope>
    <source>
        <strain evidence="3">CGMCC 1.10683</strain>
    </source>
</reference>
<dbReference type="InterPro" id="IPR036286">
    <property type="entry name" value="LexA/Signal_pep-like_sf"/>
</dbReference>
<dbReference type="InterPro" id="IPR015927">
    <property type="entry name" value="Peptidase_S24_S26A/B/C"/>
</dbReference>
<dbReference type="Pfam" id="PF00717">
    <property type="entry name" value="Peptidase_S24"/>
    <property type="match status" value="1"/>
</dbReference>